<name>A0A6B2LKF1_9EUKA</name>
<feature type="transmembrane region" description="Helical" evidence="2">
    <location>
        <begin position="71"/>
        <end position="95"/>
    </location>
</feature>
<sequence length="98" mass="11342">MNRRTLNRRPASTRPSKRQERIVRDSTLNKYLPFHILHYNPLLTLISLLLALPLLMPLTLLPSVLSLPLLFLLLILVVLSALPLLFPLNILVMFFEFL</sequence>
<feature type="region of interest" description="Disordered" evidence="1">
    <location>
        <begin position="1"/>
        <end position="20"/>
    </location>
</feature>
<dbReference type="EMBL" id="GIBP01008308">
    <property type="protein sequence ID" value="NDV37277.1"/>
    <property type="molecule type" value="Transcribed_RNA"/>
</dbReference>
<keyword evidence="2" id="KW-1133">Transmembrane helix</keyword>
<keyword evidence="2" id="KW-0812">Transmembrane</keyword>
<feature type="transmembrane region" description="Helical" evidence="2">
    <location>
        <begin position="42"/>
        <end position="65"/>
    </location>
</feature>
<accession>A0A6B2LKF1</accession>
<proteinExistence type="predicted"/>
<evidence type="ECO:0000313" key="3">
    <source>
        <dbReference type="EMBL" id="NDV37277.1"/>
    </source>
</evidence>
<organism evidence="3">
    <name type="scientific">Arcella intermedia</name>
    <dbReference type="NCBI Taxonomy" id="1963864"/>
    <lineage>
        <taxon>Eukaryota</taxon>
        <taxon>Amoebozoa</taxon>
        <taxon>Tubulinea</taxon>
        <taxon>Elardia</taxon>
        <taxon>Arcellinida</taxon>
        <taxon>Sphaerothecina</taxon>
        <taxon>Arcellidae</taxon>
        <taxon>Arcella</taxon>
    </lineage>
</organism>
<evidence type="ECO:0000256" key="1">
    <source>
        <dbReference type="SAM" id="MobiDB-lite"/>
    </source>
</evidence>
<dbReference type="AlphaFoldDB" id="A0A6B2LKF1"/>
<protein>
    <submittedName>
        <fullName evidence="3">Uncharacterized protein</fullName>
    </submittedName>
</protein>
<keyword evidence="2" id="KW-0472">Membrane</keyword>
<evidence type="ECO:0000256" key="2">
    <source>
        <dbReference type="SAM" id="Phobius"/>
    </source>
</evidence>
<reference evidence="3" key="1">
    <citation type="journal article" date="2020" name="J. Eukaryot. Microbiol.">
        <title>De novo Sequencing, Assembly and Annotation of the Transcriptome for the Free-Living Testate Amoeba Arcella intermedia.</title>
        <authorList>
            <person name="Ribeiro G.M."/>
            <person name="Porfirio-Sousa A.L."/>
            <person name="Maurer-Alcala X.X."/>
            <person name="Katz L.A."/>
            <person name="Lahr D.J.G."/>
        </authorList>
    </citation>
    <scope>NUCLEOTIDE SEQUENCE</scope>
</reference>